<accession>A0A2Z7D4Y0</accession>
<name>A0A2Z7D4Y0_9LAMI</name>
<organism evidence="1 2">
    <name type="scientific">Dorcoceras hygrometricum</name>
    <dbReference type="NCBI Taxonomy" id="472368"/>
    <lineage>
        <taxon>Eukaryota</taxon>
        <taxon>Viridiplantae</taxon>
        <taxon>Streptophyta</taxon>
        <taxon>Embryophyta</taxon>
        <taxon>Tracheophyta</taxon>
        <taxon>Spermatophyta</taxon>
        <taxon>Magnoliopsida</taxon>
        <taxon>eudicotyledons</taxon>
        <taxon>Gunneridae</taxon>
        <taxon>Pentapetalae</taxon>
        <taxon>asterids</taxon>
        <taxon>lamiids</taxon>
        <taxon>Lamiales</taxon>
        <taxon>Gesneriaceae</taxon>
        <taxon>Didymocarpoideae</taxon>
        <taxon>Trichosporeae</taxon>
        <taxon>Loxocarpinae</taxon>
        <taxon>Dorcoceras</taxon>
    </lineage>
</organism>
<dbReference type="Proteomes" id="UP000250235">
    <property type="component" value="Unassembled WGS sequence"/>
</dbReference>
<evidence type="ECO:0000313" key="1">
    <source>
        <dbReference type="EMBL" id="KZV53987.1"/>
    </source>
</evidence>
<gene>
    <name evidence="1" type="ORF">F511_39620</name>
</gene>
<reference evidence="1 2" key="1">
    <citation type="journal article" date="2015" name="Proc. Natl. Acad. Sci. U.S.A.">
        <title>The resurrection genome of Boea hygrometrica: A blueprint for survival of dehydration.</title>
        <authorList>
            <person name="Xiao L."/>
            <person name="Yang G."/>
            <person name="Zhang L."/>
            <person name="Yang X."/>
            <person name="Zhao S."/>
            <person name="Ji Z."/>
            <person name="Zhou Q."/>
            <person name="Hu M."/>
            <person name="Wang Y."/>
            <person name="Chen M."/>
            <person name="Xu Y."/>
            <person name="Jin H."/>
            <person name="Xiao X."/>
            <person name="Hu G."/>
            <person name="Bao F."/>
            <person name="Hu Y."/>
            <person name="Wan P."/>
            <person name="Li L."/>
            <person name="Deng X."/>
            <person name="Kuang T."/>
            <person name="Xiang C."/>
            <person name="Zhu J.K."/>
            <person name="Oliver M.J."/>
            <person name="He Y."/>
        </authorList>
    </citation>
    <scope>NUCLEOTIDE SEQUENCE [LARGE SCALE GENOMIC DNA]</scope>
    <source>
        <strain evidence="2">cv. XS01</strain>
    </source>
</reference>
<protein>
    <submittedName>
        <fullName evidence="1">Uncharacterized protein</fullName>
    </submittedName>
</protein>
<dbReference type="AlphaFoldDB" id="A0A2Z7D4Y0"/>
<sequence>MRYGSYPLSLNSILGLTPVSLRLVVWLSVCCSGYPGYSAGHGGDSAGGAPRGG</sequence>
<evidence type="ECO:0000313" key="2">
    <source>
        <dbReference type="Proteomes" id="UP000250235"/>
    </source>
</evidence>
<proteinExistence type="predicted"/>
<dbReference type="EMBL" id="KQ989711">
    <property type="protein sequence ID" value="KZV53987.1"/>
    <property type="molecule type" value="Genomic_DNA"/>
</dbReference>
<keyword evidence="2" id="KW-1185">Reference proteome</keyword>